<dbReference type="Gene3D" id="2.60.120.10">
    <property type="entry name" value="Jelly Rolls"/>
    <property type="match status" value="1"/>
</dbReference>
<reference evidence="3 4" key="1">
    <citation type="submission" date="2017-10" db="EMBL/GenBank/DDBJ databases">
        <title>Genome announcement of Methylocella silvestris TVC from permafrost.</title>
        <authorList>
            <person name="Wang J."/>
            <person name="Geng K."/>
            <person name="Ul-Haque F."/>
            <person name="Crombie A.T."/>
            <person name="Street L.E."/>
            <person name="Wookey P.A."/>
            <person name="Murrell J.C."/>
            <person name="Pratscher J."/>
        </authorList>
    </citation>
    <scope>NUCLEOTIDE SEQUENCE [LARGE SCALE GENOMIC DNA]</scope>
    <source>
        <strain evidence="3 4">TVC</strain>
    </source>
</reference>
<dbReference type="Proteomes" id="UP000236286">
    <property type="component" value="Unassembled WGS sequence"/>
</dbReference>
<dbReference type="GO" id="GO:0046872">
    <property type="term" value="F:metal ion binding"/>
    <property type="evidence" value="ECO:0007669"/>
    <property type="project" value="UniProtKB-KW"/>
</dbReference>
<accession>A0A2J7TM80</accession>
<evidence type="ECO:0000259" key="2">
    <source>
        <dbReference type="Pfam" id="PF07883"/>
    </source>
</evidence>
<keyword evidence="1" id="KW-0479">Metal-binding</keyword>
<dbReference type="EMBL" id="PDZR01000001">
    <property type="protein sequence ID" value="PNG27864.1"/>
    <property type="molecule type" value="Genomic_DNA"/>
</dbReference>
<dbReference type="AlphaFoldDB" id="A0A2J7TM80"/>
<dbReference type="PANTHER" id="PTHR35848:SF6">
    <property type="entry name" value="CUPIN TYPE-2 DOMAIN-CONTAINING PROTEIN"/>
    <property type="match status" value="1"/>
</dbReference>
<comment type="caution">
    <text evidence="3">The sequence shown here is derived from an EMBL/GenBank/DDBJ whole genome shotgun (WGS) entry which is preliminary data.</text>
</comment>
<dbReference type="InterPro" id="IPR051610">
    <property type="entry name" value="GPI/OXD"/>
</dbReference>
<evidence type="ECO:0000313" key="4">
    <source>
        <dbReference type="Proteomes" id="UP000236286"/>
    </source>
</evidence>
<organism evidence="3 4">
    <name type="scientific">Methylocella silvestris</name>
    <dbReference type="NCBI Taxonomy" id="199596"/>
    <lineage>
        <taxon>Bacteria</taxon>
        <taxon>Pseudomonadati</taxon>
        <taxon>Pseudomonadota</taxon>
        <taxon>Alphaproteobacteria</taxon>
        <taxon>Hyphomicrobiales</taxon>
        <taxon>Beijerinckiaceae</taxon>
        <taxon>Methylocella</taxon>
    </lineage>
</organism>
<evidence type="ECO:0000256" key="1">
    <source>
        <dbReference type="ARBA" id="ARBA00022723"/>
    </source>
</evidence>
<gene>
    <name evidence="3" type="ORF">CR492_02950</name>
</gene>
<evidence type="ECO:0000313" key="3">
    <source>
        <dbReference type="EMBL" id="PNG27864.1"/>
    </source>
</evidence>
<dbReference type="OrthoDB" id="981110at2"/>
<dbReference type="InterPro" id="IPR014710">
    <property type="entry name" value="RmlC-like_jellyroll"/>
</dbReference>
<name>A0A2J7TM80_METSI</name>
<protein>
    <submittedName>
        <fullName evidence="3">Cupin</fullName>
    </submittedName>
</protein>
<dbReference type="InterPro" id="IPR013096">
    <property type="entry name" value="Cupin_2"/>
</dbReference>
<dbReference type="SUPFAM" id="SSF51182">
    <property type="entry name" value="RmlC-like cupins"/>
    <property type="match status" value="1"/>
</dbReference>
<dbReference type="PANTHER" id="PTHR35848">
    <property type="entry name" value="OXALATE-BINDING PROTEIN"/>
    <property type="match status" value="1"/>
</dbReference>
<dbReference type="RefSeq" id="WP_102842173.1">
    <property type="nucleotide sequence ID" value="NZ_PDZR01000001.1"/>
</dbReference>
<sequence>MPSVFVVSTQDLPRAQVGGVSDPKVRWAGAFAAYGGHGTTQSSTIVYEIEAGDRLGWHTDATEETQYILAGAGELRMEDGTVHQVGPGSVFVLPTPVRHDLVNTGAETLRAVAFFAAPMFTQTFDDAMLPPNIHVLGTPNREG</sequence>
<dbReference type="Pfam" id="PF07883">
    <property type="entry name" value="Cupin_2"/>
    <property type="match status" value="1"/>
</dbReference>
<proteinExistence type="predicted"/>
<feature type="domain" description="Cupin type-2" evidence="2">
    <location>
        <begin position="46"/>
        <end position="113"/>
    </location>
</feature>
<dbReference type="InterPro" id="IPR011051">
    <property type="entry name" value="RmlC_Cupin_sf"/>
</dbReference>